<dbReference type="NCBIfam" id="NF040505">
    <property type="entry name" value="ArsO_flavin_mono"/>
    <property type="match status" value="1"/>
</dbReference>
<dbReference type="PANTHER" id="PTHR43539">
    <property type="entry name" value="FLAVIN-BINDING MONOOXYGENASE-LIKE PROTEIN (AFU_ORTHOLOGUE AFUA_4G09220)"/>
    <property type="match status" value="1"/>
</dbReference>
<dbReference type="Proteomes" id="UP000297025">
    <property type="component" value="Chromosome"/>
</dbReference>
<accession>A0A4P7UD80</accession>
<dbReference type="PANTHER" id="PTHR43539:SF78">
    <property type="entry name" value="FLAVIN-CONTAINING MONOOXYGENASE"/>
    <property type="match status" value="1"/>
</dbReference>
<dbReference type="OrthoDB" id="178899at2"/>
<reference evidence="2 3" key="1">
    <citation type="journal article" date="2008" name="Int. J. Syst. Evol. Microbiol.">
        <title>Nocardioides daphniae sp. nov., isolated from Daphnia cucullata (Crustacea: Cladocera).</title>
        <authorList>
            <person name="Toth E.M."/>
            <person name="Keki Z."/>
            <person name="Homonnay Z.G."/>
            <person name="Borsodi A.K."/>
            <person name="Marialigeti K."/>
            <person name="Schumann P."/>
        </authorList>
    </citation>
    <scope>NUCLEOTIDE SEQUENCE [LARGE SCALE GENOMIC DNA]</scope>
    <source>
        <strain evidence="2 3">JCM 16608</strain>
    </source>
</reference>
<organism evidence="2 3">
    <name type="scientific">Nocardioides daphniae</name>
    <dbReference type="NCBI Taxonomy" id="402297"/>
    <lineage>
        <taxon>Bacteria</taxon>
        <taxon>Bacillati</taxon>
        <taxon>Actinomycetota</taxon>
        <taxon>Actinomycetes</taxon>
        <taxon>Propionibacteriales</taxon>
        <taxon>Nocardioidaceae</taxon>
        <taxon>Nocardioides</taxon>
    </lineage>
</organism>
<name>A0A4P7UD80_9ACTN</name>
<dbReference type="Gene3D" id="3.50.50.60">
    <property type="entry name" value="FAD/NAD(P)-binding domain"/>
    <property type="match status" value="1"/>
</dbReference>
<dbReference type="SUPFAM" id="SSF51905">
    <property type="entry name" value="FAD/NAD(P)-binding domain"/>
    <property type="match status" value="2"/>
</dbReference>
<dbReference type="PRINTS" id="PR00469">
    <property type="entry name" value="PNDRDTASEII"/>
</dbReference>
<gene>
    <name evidence="2" type="ORF">E2C04_12470</name>
</gene>
<dbReference type="EMBL" id="CP038462">
    <property type="protein sequence ID" value="QCC77794.1"/>
    <property type="molecule type" value="Genomic_DNA"/>
</dbReference>
<evidence type="ECO:0000313" key="2">
    <source>
        <dbReference type="EMBL" id="QCC77794.1"/>
    </source>
</evidence>
<dbReference type="KEGG" id="ndp:E2C04_12470"/>
<dbReference type="InterPro" id="IPR036188">
    <property type="entry name" value="FAD/NAD-bd_sf"/>
</dbReference>
<sequence length="396" mass="42722">MAPCCRGRHPSAIPHGTPTLEVKGRTIDDKAPEQAREIEVVVIGGGQAGLATGFYLRRGGLVPGRDFVVVDAADRPGGAWPRTWDGLRLFSPAGFSSLPGWMMPPWDDATRGYPPRDHVVSYLTRYEERFELQVARPHRVESVRRADEDPIGRLLVEAPGCSWSARAVVSATGTWDRPFWPTYPGIATFRGRQLHAADYHSPEDFTGQRVVVVGGGNSAAQILAEVSTAAETRWVTNRPPRFLQDDVDGRVLFATARARIEALAQGREHDGVAGLGDIVMVASVKAARDRGVLHALPMFARLTEGAVAWADGTSWECDAVIWCTGFRPALSHLRPLRLTRHGRIAVGGPSGTQALEEPRLHLVGYGDWTGPASATLAGVGPSARATASLILGIRSS</sequence>
<dbReference type="InterPro" id="IPR050982">
    <property type="entry name" value="Auxin_biosynth/cation_transpt"/>
</dbReference>
<keyword evidence="1" id="KW-0560">Oxidoreductase</keyword>
<dbReference type="AlphaFoldDB" id="A0A4P7UD80"/>
<dbReference type="Pfam" id="PF13738">
    <property type="entry name" value="Pyr_redox_3"/>
    <property type="match status" value="1"/>
</dbReference>
<dbReference type="GO" id="GO:0050660">
    <property type="term" value="F:flavin adenine dinucleotide binding"/>
    <property type="evidence" value="ECO:0007669"/>
    <property type="project" value="TreeGrafter"/>
</dbReference>
<dbReference type="GO" id="GO:0004497">
    <property type="term" value="F:monooxygenase activity"/>
    <property type="evidence" value="ECO:0007669"/>
    <property type="project" value="TreeGrafter"/>
</dbReference>
<evidence type="ECO:0000313" key="3">
    <source>
        <dbReference type="Proteomes" id="UP000297025"/>
    </source>
</evidence>
<proteinExistence type="predicted"/>
<protein>
    <submittedName>
        <fullName evidence="2">NAD(P)/FAD-dependent oxidoreductase</fullName>
    </submittedName>
</protein>
<dbReference type="PRINTS" id="PR00368">
    <property type="entry name" value="FADPNR"/>
</dbReference>
<evidence type="ECO:0000256" key="1">
    <source>
        <dbReference type="ARBA" id="ARBA00023002"/>
    </source>
</evidence>